<dbReference type="SUPFAM" id="SSF56925">
    <property type="entry name" value="OMPA-like"/>
    <property type="match status" value="1"/>
</dbReference>
<keyword evidence="1 2" id="KW-0732">Signal</keyword>
<evidence type="ECO:0000259" key="3">
    <source>
        <dbReference type="Pfam" id="PF13505"/>
    </source>
</evidence>
<evidence type="ECO:0000256" key="1">
    <source>
        <dbReference type="ARBA" id="ARBA00022729"/>
    </source>
</evidence>
<feature type="signal peptide" evidence="2">
    <location>
        <begin position="1"/>
        <end position="27"/>
    </location>
</feature>
<dbReference type="Gene3D" id="2.40.160.20">
    <property type="match status" value="1"/>
</dbReference>
<dbReference type="InterPro" id="IPR011250">
    <property type="entry name" value="OMP/PagP_B-barrel"/>
</dbReference>
<dbReference type="HOGENOM" id="CLU_1408234_0_0_6"/>
<evidence type="ECO:0000256" key="2">
    <source>
        <dbReference type="SAM" id="SignalP"/>
    </source>
</evidence>
<feature type="chain" id="PRO_5002865206" description="Outer membrane protein beta-barrel domain-containing protein" evidence="2">
    <location>
        <begin position="28"/>
        <end position="214"/>
    </location>
</feature>
<feature type="domain" description="Outer membrane protein beta-barrel" evidence="3">
    <location>
        <begin position="17"/>
        <end position="201"/>
    </location>
</feature>
<dbReference type="STRING" id="575788.VS_1799"/>
<name>B7VPN3_VIBA3</name>
<accession>B7VPN3</accession>
<reference evidence="4 5" key="1">
    <citation type="submission" date="2009-02" db="EMBL/GenBank/DDBJ databases">
        <title>Vibrio splendidus str. LGP32 complete genome.</title>
        <authorList>
            <person name="Mazel D."/>
            <person name="Le Roux F."/>
        </authorList>
    </citation>
    <scope>NUCLEOTIDE SEQUENCE [LARGE SCALE GENOMIC DNA]</scope>
    <source>
        <strain evidence="4 5">LGP32</strain>
    </source>
</reference>
<sequence>MKNYKNGFDMKKMIVTLALIAPLSAVAAQKDPNGFYIGVGAGSTELDDGGFGKAITRKTTTTETESPSYKLIAGYQINRIIGIEGQYTKYGTSTTKVGSSKAFTTDFSSISVAANVGYTFDIGLRPYALLGYSFLNSEIENSGNNKYFATKSSTVSGIKMGVGVEYAIPAAPALALRAGIDWEAADIKVKDEKNKELSNVHTLGSFYLATTYTF</sequence>
<proteinExistence type="predicted"/>
<dbReference type="KEGG" id="vsp:VS_1799"/>
<dbReference type="InterPro" id="IPR027385">
    <property type="entry name" value="Beta-barrel_OMP"/>
</dbReference>
<dbReference type="EMBL" id="FM954972">
    <property type="protein sequence ID" value="CAV18983.1"/>
    <property type="molecule type" value="Genomic_DNA"/>
</dbReference>
<gene>
    <name evidence="4" type="ordered locus">VS_1799</name>
</gene>
<dbReference type="Pfam" id="PF13505">
    <property type="entry name" value="OMP_b-brl"/>
    <property type="match status" value="1"/>
</dbReference>
<dbReference type="AlphaFoldDB" id="B7VPN3"/>
<organism evidence="4 5">
    <name type="scientific">Vibrio atlanticus (strain LGP32)</name>
    <name type="common">Vibrio splendidus (strain Mel32)</name>
    <dbReference type="NCBI Taxonomy" id="575788"/>
    <lineage>
        <taxon>Bacteria</taxon>
        <taxon>Pseudomonadati</taxon>
        <taxon>Pseudomonadota</taxon>
        <taxon>Gammaproteobacteria</taxon>
        <taxon>Vibrionales</taxon>
        <taxon>Vibrionaceae</taxon>
        <taxon>Vibrio</taxon>
    </lineage>
</organism>
<dbReference type="eggNOG" id="COG3637">
    <property type="taxonomic scope" value="Bacteria"/>
</dbReference>
<evidence type="ECO:0000313" key="5">
    <source>
        <dbReference type="Proteomes" id="UP000009100"/>
    </source>
</evidence>
<evidence type="ECO:0000313" key="4">
    <source>
        <dbReference type="EMBL" id="CAV18983.1"/>
    </source>
</evidence>
<protein>
    <recommendedName>
        <fullName evidence="3">Outer membrane protein beta-barrel domain-containing protein</fullName>
    </recommendedName>
</protein>
<dbReference type="Proteomes" id="UP000009100">
    <property type="component" value="Chromosome 1"/>
</dbReference>